<evidence type="ECO:0000256" key="1">
    <source>
        <dbReference type="SAM" id="MobiDB-lite"/>
    </source>
</evidence>
<dbReference type="EMBL" id="DWZD01000029">
    <property type="protein sequence ID" value="HJA78795.1"/>
    <property type="molecule type" value="Genomic_DNA"/>
</dbReference>
<reference evidence="4" key="1">
    <citation type="journal article" date="2021" name="PeerJ">
        <title>Extensive microbial diversity within the chicken gut microbiome revealed by metagenomics and culture.</title>
        <authorList>
            <person name="Gilroy R."/>
            <person name="Ravi A."/>
            <person name="Getino M."/>
            <person name="Pursley I."/>
            <person name="Horton D.L."/>
            <person name="Alikhan N.F."/>
            <person name="Baker D."/>
            <person name="Gharbi K."/>
            <person name="Hall N."/>
            <person name="Watson M."/>
            <person name="Adriaenssens E.M."/>
            <person name="Foster-Nyarko E."/>
            <person name="Jarju S."/>
            <person name="Secka A."/>
            <person name="Antonio M."/>
            <person name="Oren A."/>
            <person name="Chaudhuri R.R."/>
            <person name="La Ragione R."/>
            <person name="Hildebrand F."/>
            <person name="Pallen M.J."/>
        </authorList>
    </citation>
    <scope>NUCLEOTIDE SEQUENCE</scope>
    <source>
        <strain evidence="4">5032</strain>
    </source>
</reference>
<dbReference type="Proteomes" id="UP000823821">
    <property type="component" value="Unassembled WGS sequence"/>
</dbReference>
<organism evidence="4 5">
    <name type="scientific">Candidatus Desulfovibrio intestinavium</name>
    <dbReference type="NCBI Taxonomy" id="2838534"/>
    <lineage>
        <taxon>Bacteria</taxon>
        <taxon>Pseudomonadati</taxon>
        <taxon>Thermodesulfobacteriota</taxon>
        <taxon>Desulfovibrionia</taxon>
        <taxon>Desulfovibrionales</taxon>
        <taxon>Desulfovibrionaceae</taxon>
        <taxon>Desulfovibrio</taxon>
    </lineage>
</organism>
<dbReference type="PANTHER" id="PTHR30441:SF8">
    <property type="entry name" value="DUF748 DOMAIN-CONTAINING PROTEIN"/>
    <property type="match status" value="1"/>
</dbReference>
<dbReference type="InterPro" id="IPR007844">
    <property type="entry name" value="AsmA"/>
</dbReference>
<dbReference type="AlphaFoldDB" id="A0A9D2KRE9"/>
<comment type="caution">
    <text evidence="4">The sequence shown here is derived from an EMBL/GenBank/DDBJ whole genome shotgun (WGS) entry which is preliminary data.</text>
</comment>
<dbReference type="GO" id="GO:0090313">
    <property type="term" value="P:regulation of protein targeting to membrane"/>
    <property type="evidence" value="ECO:0007669"/>
    <property type="project" value="TreeGrafter"/>
</dbReference>
<dbReference type="Pfam" id="PF05170">
    <property type="entry name" value="AsmA"/>
    <property type="match status" value="1"/>
</dbReference>
<sequence length="1085" mass="115777">MSSRSLRLAARVLVGILLAAVLMLAGGVYLFQRHSQALTAHVLEAFSAATGLKVEAASVDIVLLPIPAASLGDVRIHGEGFQLSVAYATLRPDFWKLLQGELQPAHVQLLRPDLAGRIPLDTLTALPGQGQAGPPSPPGLPEAVHLEIQQGRIDATARDGSRLLLANLYCRLATGHGGRLSGKASWSLLSLTDGEGPVFAVRSVHLDGDGHPFAPLREGGTLRVRGQLEYGDWLRRLSADIQWQGRGNAWELAGSLNGNLMQNGCAIPFALDGKARLRNPDAQHVELTGLRFALAEDNGQLDGLLALAAPDGPSLSGQLFMNRLSLTRWLGFARDLVPGLRLALDNITHVSAEFQLDAAGLRVPAISAHCSGSRFVGTGGVPSWKTPVVTLELMAQHVNLGLAIPEAVGKRPSGPFFDHAPLTSFDPRPGSWNLRSQKTREEDDAPSAADDLGYDIQLSSLHLLYGPLRMQNARVRISPGKAAANGKGRARLDVRTDLYGGTATAQATIGGGGDATEFDIAARLNALQAGALAEDLPALPLRGGRLQAQASLRSRGGDIPSFLARLSGKADLRADNGSLSGLLAKPLAYTSLGLNAQLRQGRWQQSRVGLGGDWTLQLNGRQVRADGSLTGTLWLGGSRRVSLEDMDSRLHLAADREWSGLPEGLELDVRGRLNAQAVPPQLRMAHAEVSGLAAHYAGSLQLGLAKDGPTLKGSGGLSCDDMRRTLALVRENPPSLPQQLRALRVQGDWEYLARRFSLKKLATSLLNTDIAGELSVEARDVPQLRFALSTPFFDVDSLRRTLAPERAAADARREEAIRKAIAERRAIPPPPSPPAGPPWDLRFLKTFGVDGSLHAKRMKSWRLTLTDVHAPVKLADGQMTFQITANLYGAILRSSGQAQFDRGMRFSNHLTADGFDLAQASAERGGDARVSGRASLDLRVSAAMNASGQVLRALDGTWKMRVQDGSHQTLQQGRAKDKPTLFSLLAASGNIRQGIARSGDLSLKAPDMTVRGSGQINLVNETLECQLSVDTPTMDNIPVRVYGSLHDIKTSISAGTVLLYALSGLAQGVTGLVGGLLDGALSLFR</sequence>
<protein>
    <recommendedName>
        <fullName evidence="3">AsmA domain-containing protein</fullName>
    </recommendedName>
</protein>
<dbReference type="InterPro" id="IPR052894">
    <property type="entry name" value="AsmA-related"/>
</dbReference>
<feature type="transmembrane region" description="Helical" evidence="2">
    <location>
        <begin position="12"/>
        <end position="31"/>
    </location>
</feature>
<keyword evidence="2" id="KW-1133">Transmembrane helix</keyword>
<proteinExistence type="predicted"/>
<keyword evidence="2" id="KW-0812">Transmembrane</keyword>
<dbReference type="PANTHER" id="PTHR30441">
    <property type="entry name" value="DUF748 DOMAIN-CONTAINING PROTEIN"/>
    <property type="match status" value="1"/>
</dbReference>
<evidence type="ECO:0000313" key="4">
    <source>
        <dbReference type="EMBL" id="HJA78795.1"/>
    </source>
</evidence>
<evidence type="ECO:0000259" key="3">
    <source>
        <dbReference type="Pfam" id="PF05170"/>
    </source>
</evidence>
<gene>
    <name evidence="4" type="ORF">H9784_04370</name>
</gene>
<evidence type="ECO:0000313" key="5">
    <source>
        <dbReference type="Proteomes" id="UP000823821"/>
    </source>
</evidence>
<evidence type="ECO:0000256" key="2">
    <source>
        <dbReference type="SAM" id="Phobius"/>
    </source>
</evidence>
<dbReference type="GO" id="GO:0005886">
    <property type="term" value="C:plasma membrane"/>
    <property type="evidence" value="ECO:0007669"/>
    <property type="project" value="TreeGrafter"/>
</dbReference>
<reference evidence="4" key="2">
    <citation type="submission" date="2021-04" db="EMBL/GenBank/DDBJ databases">
        <authorList>
            <person name="Gilroy R."/>
        </authorList>
    </citation>
    <scope>NUCLEOTIDE SEQUENCE</scope>
    <source>
        <strain evidence="4">5032</strain>
    </source>
</reference>
<accession>A0A9D2KRE9</accession>
<feature type="domain" description="AsmA" evidence="3">
    <location>
        <begin position="768"/>
        <end position="1000"/>
    </location>
</feature>
<feature type="region of interest" description="Disordered" evidence="1">
    <location>
        <begin position="418"/>
        <end position="450"/>
    </location>
</feature>
<keyword evidence="2" id="KW-0472">Membrane</keyword>
<name>A0A9D2KRE9_9BACT</name>